<feature type="transmembrane region" description="Helical" evidence="7">
    <location>
        <begin position="34"/>
        <end position="50"/>
    </location>
</feature>
<keyword evidence="5 7" id="KW-0472">Membrane</keyword>
<dbReference type="EMBL" id="CAJVQA010006124">
    <property type="protein sequence ID" value="CAG8634539.1"/>
    <property type="molecule type" value="Genomic_DNA"/>
</dbReference>
<name>A0A9N9DGU4_9GLOM</name>
<feature type="transmembrane region" description="Helical" evidence="7">
    <location>
        <begin position="56"/>
        <end position="76"/>
    </location>
</feature>
<gene>
    <name evidence="8" type="ORF">CPELLU_LOCUS8552</name>
</gene>
<evidence type="ECO:0000256" key="6">
    <source>
        <dbReference type="ARBA" id="ARBA00023315"/>
    </source>
</evidence>
<evidence type="ECO:0000256" key="1">
    <source>
        <dbReference type="ARBA" id="ARBA00022679"/>
    </source>
</evidence>
<dbReference type="PANTHER" id="PTHR23063:SF60">
    <property type="entry name" value="LYSOPHOSPHATIDIC ACID:OLEOYL-COA ACYLTRANSFERASE 1"/>
    <property type="match status" value="1"/>
</dbReference>
<dbReference type="SUPFAM" id="SSF69593">
    <property type="entry name" value="Glycerol-3-phosphate (1)-acyltransferase"/>
    <property type="match status" value="1"/>
</dbReference>
<dbReference type="AlphaFoldDB" id="A0A9N9DGU4"/>
<evidence type="ECO:0000256" key="2">
    <source>
        <dbReference type="ARBA" id="ARBA00022692"/>
    </source>
</evidence>
<organism evidence="8 9">
    <name type="scientific">Cetraspora pellucida</name>
    <dbReference type="NCBI Taxonomy" id="1433469"/>
    <lineage>
        <taxon>Eukaryota</taxon>
        <taxon>Fungi</taxon>
        <taxon>Fungi incertae sedis</taxon>
        <taxon>Mucoromycota</taxon>
        <taxon>Glomeromycotina</taxon>
        <taxon>Glomeromycetes</taxon>
        <taxon>Diversisporales</taxon>
        <taxon>Gigasporaceae</taxon>
        <taxon>Cetraspora</taxon>
    </lineage>
</organism>
<dbReference type="GO" id="GO:0016746">
    <property type="term" value="F:acyltransferase activity"/>
    <property type="evidence" value="ECO:0007669"/>
    <property type="project" value="UniProtKB-KW"/>
</dbReference>
<keyword evidence="2 7" id="KW-0812">Transmembrane</keyword>
<keyword evidence="1" id="KW-0808">Transferase</keyword>
<keyword evidence="4" id="KW-0443">Lipid metabolism</keyword>
<dbReference type="Proteomes" id="UP000789759">
    <property type="component" value="Unassembled WGS sequence"/>
</dbReference>
<evidence type="ECO:0000256" key="7">
    <source>
        <dbReference type="SAM" id="Phobius"/>
    </source>
</evidence>
<accession>A0A9N9DGU4</accession>
<protein>
    <submittedName>
        <fullName evidence="8">4963_t:CDS:1</fullName>
    </submittedName>
</protein>
<evidence type="ECO:0000256" key="5">
    <source>
        <dbReference type="ARBA" id="ARBA00023136"/>
    </source>
</evidence>
<sequence length="359" mass="40669">MDAKWRNFQNGGQDAGTGIQPFLAPVPSRTNSDIYAKIALILGIILKPVLGILKLLLTAVIAILLFLLVDVIGLALKNLKSVYRTYHYIFTSLFSRLSLFFMGFYWIHTETVSLRKGRPSIPKVRQINCVRHGDVVVCNWTSYVEILYLAFRFDPVFTQIYPASNTLRPISLWTALRLTGSYPEAKPPSNVKTYNLQELVREATINKLGPIVVFPEGTTSNGRALLKLVPIFKSLSTPVEDFSIHILITRYEYENFSPTYTIGNKFWHFVMLCSQYYNVLHVKILALEESLSSPNFAIPAIQSSGMPSPSITQDDVIGSQILNLMGQLGRMRRTNFGMDDKKAFLDFYWEKTSGYAKKK</sequence>
<keyword evidence="9" id="KW-1185">Reference proteome</keyword>
<proteinExistence type="predicted"/>
<comment type="caution">
    <text evidence="8">The sequence shown here is derived from an EMBL/GenBank/DDBJ whole genome shotgun (WGS) entry which is preliminary data.</text>
</comment>
<dbReference type="PANTHER" id="PTHR23063">
    <property type="entry name" value="PHOSPHOLIPID ACYLTRANSFERASE"/>
    <property type="match status" value="1"/>
</dbReference>
<evidence type="ECO:0000256" key="3">
    <source>
        <dbReference type="ARBA" id="ARBA00022989"/>
    </source>
</evidence>
<evidence type="ECO:0000313" key="8">
    <source>
        <dbReference type="EMBL" id="CAG8634539.1"/>
    </source>
</evidence>
<keyword evidence="3 7" id="KW-1133">Transmembrane helix</keyword>
<evidence type="ECO:0000256" key="4">
    <source>
        <dbReference type="ARBA" id="ARBA00023098"/>
    </source>
</evidence>
<keyword evidence="6" id="KW-0012">Acyltransferase</keyword>
<evidence type="ECO:0000313" key="9">
    <source>
        <dbReference type="Proteomes" id="UP000789759"/>
    </source>
</evidence>
<reference evidence="8" key="1">
    <citation type="submission" date="2021-06" db="EMBL/GenBank/DDBJ databases">
        <authorList>
            <person name="Kallberg Y."/>
            <person name="Tangrot J."/>
            <person name="Rosling A."/>
        </authorList>
    </citation>
    <scope>NUCLEOTIDE SEQUENCE</scope>
    <source>
        <strain evidence="8">FL966</strain>
    </source>
</reference>
<dbReference type="GO" id="GO:0006629">
    <property type="term" value="P:lipid metabolic process"/>
    <property type="evidence" value="ECO:0007669"/>
    <property type="project" value="UniProtKB-KW"/>
</dbReference>
<feature type="transmembrane region" description="Helical" evidence="7">
    <location>
        <begin position="88"/>
        <end position="107"/>
    </location>
</feature>
<dbReference type="OrthoDB" id="272512at2759"/>